<reference evidence="3" key="1">
    <citation type="journal article" date="2012" name="PLoS Genet.">
        <title>The genomes of the fungal plant pathogens Cladosporium fulvum and Dothistroma septosporum reveal adaptation to different hosts and lifestyles but also signatures of common ancestry.</title>
        <authorList>
            <person name="de Wit P.J.G.M."/>
            <person name="van der Burgt A."/>
            <person name="Oekmen B."/>
            <person name="Stergiopoulos I."/>
            <person name="Abd-Elsalam K.A."/>
            <person name="Aerts A.L."/>
            <person name="Bahkali A.H."/>
            <person name="Beenen H.G."/>
            <person name="Chettri P."/>
            <person name="Cox M.P."/>
            <person name="Datema E."/>
            <person name="de Vries R.P."/>
            <person name="Dhillon B."/>
            <person name="Ganley A.R."/>
            <person name="Griffiths S.A."/>
            <person name="Guo Y."/>
            <person name="Hamelin R.C."/>
            <person name="Henrissat B."/>
            <person name="Kabir M.S."/>
            <person name="Jashni M.K."/>
            <person name="Kema G."/>
            <person name="Klaubauf S."/>
            <person name="Lapidus A."/>
            <person name="Levasseur A."/>
            <person name="Lindquist E."/>
            <person name="Mehrabi R."/>
            <person name="Ohm R.A."/>
            <person name="Owen T.J."/>
            <person name="Salamov A."/>
            <person name="Schwelm A."/>
            <person name="Schijlen E."/>
            <person name="Sun H."/>
            <person name="van den Burg H.A."/>
            <person name="van Ham R.C.H.J."/>
            <person name="Zhang S."/>
            <person name="Goodwin S.B."/>
            <person name="Grigoriev I.V."/>
            <person name="Collemare J."/>
            <person name="Bradshaw R.E."/>
        </authorList>
    </citation>
    <scope>NUCLEOTIDE SEQUENCE [LARGE SCALE GENOMIC DNA]</scope>
    <source>
        <strain evidence="3">NZE10 / CBS 128990</strain>
    </source>
</reference>
<feature type="compositionally biased region" description="Polar residues" evidence="1">
    <location>
        <begin position="43"/>
        <end position="59"/>
    </location>
</feature>
<protein>
    <submittedName>
        <fullName evidence="2">Uncharacterized protein</fullName>
    </submittedName>
</protein>
<sequence>MTSLLKKLSIRKSSKPSSPATSPHGIPEATNQYEDYDERYEQQFRQSVQKQENASQRPSLLTVGPGCGTPGNAGRHPSQYGLGDIPVPEEKLERELELDERISGERKNSTGGEGARRR</sequence>
<evidence type="ECO:0000256" key="1">
    <source>
        <dbReference type="SAM" id="MobiDB-lite"/>
    </source>
</evidence>
<reference evidence="2 3" key="2">
    <citation type="journal article" date="2012" name="PLoS Pathog.">
        <title>Diverse lifestyles and strategies of plant pathogenesis encoded in the genomes of eighteen Dothideomycetes fungi.</title>
        <authorList>
            <person name="Ohm R.A."/>
            <person name="Feau N."/>
            <person name="Henrissat B."/>
            <person name="Schoch C.L."/>
            <person name="Horwitz B.A."/>
            <person name="Barry K.W."/>
            <person name="Condon B.J."/>
            <person name="Copeland A.C."/>
            <person name="Dhillon B."/>
            <person name="Glaser F."/>
            <person name="Hesse C.N."/>
            <person name="Kosti I."/>
            <person name="LaButti K."/>
            <person name="Lindquist E.A."/>
            <person name="Lucas S."/>
            <person name="Salamov A.A."/>
            <person name="Bradshaw R.E."/>
            <person name="Ciuffetti L."/>
            <person name="Hamelin R.C."/>
            <person name="Kema G.H.J."/>
            <person name="Lawrence C."/>
            <person name="Scott J.A."/>
            <person name="Spatafora J.W."/>
            <person name="Turgeon B.G."/>
            <person name="de Wit P.J.G.M."/>
            <person name="Zhong S."/>
            <person name="Goodwin S.B."/>
            <person name="Grigoriev I.V."/>
        </authorList>
    </citation>
    <scope>NUCLEOTIDE SEQUENCE [LARGE SCALE GENOMIC DNA]</scope>
    <source>
        <strain evidence="3">NZE10 / CBS 128990</strain>
    </source>
</reference>
<evidence type="ECO:0000313" key="2">
    <source>
        <dbReference type="EMBL" id="EME50164.1"/>
    </source>
</evidence>
<dbReference type="EMBL" id="KB446535">
    <property type="protein sequence ID" value="EME50164.1"/>
    <property type="molecule type" value="Genomic_DNA"/>
</dbReference>
<accession>N1Q5C4</accession>
<feature type="compositionally biased region" description="Basic and acidic residues" evidence="1">
    <location>
        <begin position="88"/>
        <end position="108"/>
    </location>
</feature>
<dbReference type="OrthoDB" id="10569291at2759"/>
<dbReference type="HOGENOM" id="CLU_2073074_0_0_1"/>
<evidence type="ECO:0000313" key="3">
    <source>
        <dbReference type="Proteomes" id="UP000016933"/>
    </source>
</evidence>
<proteinExistence type="predicted"/>
<feature type="region of interest" description="Disordered" evidence="1">
    <location>
        <begin position="1"/>
        <end position="118"/>
    </location>
</feature>
<dbReference type="AlphaFoldDB" id="N1Q5C4"/>
<keyword evidence="3" id="KW-1185">Reference proteome</keyword>
<dbReference type="Proteomes" id="UP000016933">
    <property type="component" value="Unassembled WGS sequence"/>
</dbReference>
<gene>
    <name evidence="2" type="ORF">DOTSEDRAFT_68882</name>
</gene>
<name>N1Q5C4_DOTSN</name>
<dbReference type="OMA" id="NQYEDYD"/>
<organism evidence="2 3">
    <name type="scientific">Dothistroma septosporum (strain NZE10 / CBS 128990)</name>
    <name type="common">Red band needle blight fungus</name>
    <name type="synonym">Mycosphaerella pini</name>
    <dbReference type="NCBI Taxonomy" id="675120"/>
    <lineage>
        <taxon>Eukaryota</taxon>
        <taxon>Fungi</taxon>
        <taxon>Dikarya</taxon>
        <taxon>Ascomycota</taxon>
        <taxon>Pezizomycotina</taxon>
        <taxon>Dothideomycetes</taxon>
        <taxon>Dothideomycetidae</taxon>
        <taxon>Mycosphaerellales</taxon>
        <taxon>Mycosphaerellaceae</taxon>
        <taxon>Dothistroma</taxon>
    </lineage>
</organism>